<keyword evidence="3 6" id="KW-0808">Transferase</keyword>
<dbReference type="NCBIfam" id="NF008557">
    <property type="entry name" value="PRK11493.1"/>
    <property type="match status" value="1"/>
</dbReference>
<dbReference type="PROSITE" id="PS50206">
    <property type="entry name" value="RHODANESE_3"/>
    <property type="match status" value="2"/>
</dbReference>
<evidence type="ECO:0000256" key="5">
    <source>
        <dbReference type="ARBA" id="ARBA00051793"/>
    </source>
</evidence>
<dbReference type="EMBL" id="JAASRM010000001">
    <property type="protein sequence ID" value="NIK89941.1"/>
    <property type="molecule type" value="Genomic_DNA"/>
</dbReference>
<comment type="catalytic activity">
    <reaction evidence="5">
        <text>2-oxo-3-sulfanylpropanoate + [thioredoxin]-dithiol = [thioredoxin]-disulfide + hydrogen sulfide + pyruvate + H(+)</text>
        <dbReference type="Rhea" id="RHEA:21740"/>
        <dbReference type="Rhea" id="RHEA-COMP:10698"/>
        <dbReference type="Rhea" id="RHEA-COMP:10700"/>
        <dbReference type="ChEBI" id="CHEBI:15361"/>
        <dbReference type="ChEBI" id="CHEBI:15378"/>
        <dbReference type="ChEBI" id="CHEBI:29919"/>
        <dbReference type="ChEBI" id="CHEBI:29950"/>
        <dbReference type="ChEBI" id="CHEBI:50058"/>
        <dbReference type="ChEBI" id="CHEBI:57678"/>
        <dbReference type="EC" id="2.8.1.2"/>
    </reaction>
    <physiologicalReaction direction="left-to-right" evidence="5">
        <dbReference type="Rhea" id="RHEA:21741"/>
    </physiologicalReaction>
</comment>
<feature type="domain" description="Rhodanese" evidence="7">
    <location>
        <begin position="16"/>
        <end position="133"/>
    </location>
</feature>
<reference evidence="8 9" key="1">
    <citation type="submission" date="2020-03" db="EMBL/GenBank/DDBJ databases">
        <title>Genomic Encyclopedia of Type Strains, Phase IV (KMG-IV): sequencing the most valuable type-strain genomes for metagenomic binning, comparative biology and taxonomic classification.</title>
        <authorList>
            <person name="Goeker M."/>
        </authorList>
    </citation>
    <scope>NUCLEOTIDE SEQUENCE [LARGE SCALE GENOMIC DNA]</scope>
    <source>
        <strain evidence="8 9">DSM 19867</strain>
    </source>
</reference>
<dbReference type="Pfam" id="PF00581">
    <property type="entry name" value="Rhodanese"/>
    <property type="match status" value="2"/>
</dbReference>
<organism evidence="8 9">
    <name type="scientific">Rhizomicrobium palustre</name>
    <dbReference type="NCBI Taxonomy" id="189966"/>
    <lineage>
        <taxon>Bacteria</taxon>
        <taxon>Pseudomonadati</taxon>
        <taxon>Pseudomonadota</taxon>
        <taxon>Alphaproteobacteria</taxon>
        <taxon>Micropepsales</taxon>
        <taxon>Micropepsaceae</taxon>
        <taxon>Rhizomicrobium</taxon>
    </lineage>
</organism>
<keyword evidence="9" id="KW-1185">Reference proteome</keyword>
<dbReference type="RefSeq" id="WP_167084070.1">
    <property type="nucleotide sequence ID" value="NZ_BAAADC010000001.1"/>
</dbReference>
<evidence type="ECO:0000256" key="1">
    <source>
        <dbReference type="ARBA" id="ARBA00004496"/>
    </source>
</evidence>
<evidence type="ECO:0000256" key="2">
    <source>
        <dbReference type="ARBA" id="ARBA00022490"/>
    </source>
</evidence>
<dbReference type="Proteomes" id="UP000570514">
    <property type="component" value="Unassembled WGS sequence"/>
</dbReference>
<dbReference type="AlphaFoldDB" id="A0A846N3Y0"/>
<evidence type="ECO:0000313" key="8">
    <source>
        <dbReference type="EMBL" id="NIK89941.1"/>
    </source>
</evidence>
<dbReference type="SMART" id="SM00450">
    <property type="entry name" value="RHOD"/>
    <property type="match status" value="2"/>
</dbReference>
<dbReference type="Gene3D" id="3.40.250.10">
    <property type="entry name" value="Rhodanese-like domain"/>
    <property type="match status" value="2"/>
</dbReference>
<dbReference type="InterPro" id="IPR001763">
    <property type="entry name" value="Rhodanese-like_dom"/>
</dbReference>
<dbReference type="FunFam" id="3.40.250.10:FF:000015">
    <property type="entry name" value="Sulfurtransferase"/>
    <property type="match status" value="1"/>
</dbReference>
<feature type="domain" description="Rhodanese" evidence="7">
    <location>
        <begin position="163"/>
        <end position="277"/>
    </location>
</feature>
<dbReference type="InterPro" id="IPR045078">
    <property type="entry name" value="TST/MPST-like"/>
</dbReference>
<evidence type="ECO:0000313" key="9">
    <source>
        <dbReference type="Proteomes" id="UP000570514"/>
    </source>
</evidence>
<comment type="subcellular location">
    <subcellularLocation>
        <location evidence="1">Cytoplasm</location>
    </subcellularLocation>
</comment>
<keyword evidence="4" id="KW-0677">Repeat</keyword>
<dbReference type="PANTHER" id="PTHR11364:SF27">
    <property type="entry name" value="SULFURTRANSFERASE"/>
    <property type="match status" value="1"/>
</dbReference>
<dbReference type="GO" id="GO:0005737">
    <property type="term" value="C:cytoplasm"/>
    <property type="evidence" value="ECO:0007669"/>
    <property type="project" value="UniProtKB-SubCell"/>
</dbReference>
<dbReference type="PANTHER" id="PTHR11364">
    <property type="entry name" value="THIOSULFATE SULFERTANSFERASE"/>
    <property type="match status" value="1"/>
</dbReference>
<keyword evidence="8" id="KW-0670">Pyruvate</keyword>
<name>A0A846N3Y0_9PROT</name>
<dbReference type="InterPro" id="IPR036873">
    <property type="entry name" value="Rhodanese-like_dom_sf"/>
</dbReference>
<gene>
    <name evidence="8" type="ORF">FHS83_003259</name>
</gene>
<accession>A0A846N3Y0</accession>
<evidence type="ECO:0000256" key="4">
    <source>
        <dbReference type="ARBA" id="ARBA00022737"/>
    </source>
</evidence>
<dbReference type="PROSITE" id="PS00683">
    <property type="entry name" value="RHODANESE_2"/>
    <property type="match status" value="1"/>
</dbReference>
<evidence type="ECO:0000256" key="3">
    <source>
        <dbReference type="ARBA" id="ARBA00022679"/>
    </source>
</evidence>
<sequence>MMNPLVDPIWLAERRADPKVKVLDASWYLPQAARDPKAEFAAAHIPGAQFFDLDATSDETSPWPHMLPPPSKFEAVIGAFGIDNETTVLVYDTAWLFSAPRLWWMFRAMGHNKVRILDGGLSAWKRVDYPIVDRPTDVIPARFTARPVPELVTSFEAMLDIVRTGSAQIIDARGAPRFFAREPEPRPGVRGGHMPGAVNVHYAELLTPEGKLKPVEALNTLFESKGIDLARPIVTSCGSGVTAAIAMLALNVAGAHNVSLYDGSWAEWGARPEAPVATE</sequence>
<dbReference type="PROSITE" id="PS00380">
    <property type="entry name" value="RHODANESE_1"/>
    <property type="match status" value="1"/>
</dbReference>
<evidence type="ECO:0000256" key="6">
    <source>
        <dbReference type="RuleBase" id="RU000507"/>
    </source>
</evidence>
<dbReference type="CDD" id="cd01448">
    <property type="entry name" value="TST_Repeat_1"/>
    <property type="match status" value="1"/>
</dbReference>
<dbReference type="FunFam" id="3.40.250.10:FF:000001">
    <property type="entry name" value="Sulfurtransferase"/>
    <property type="match status" value="1"/>
</dbReference>
<dbReference type="GO" id="GO:0016784">
    <property type="term" value="F:3-mercaptopyruvate sulfurtransferase activity"/>
    <property type="evidence" value="ECO:0007669"/>
    <property type="project" value="UniProtKB-EC"/>
</dbReference>
<dbReference type="SUPFAM" id="SSF52821">
    <property type="entry name" value="Rhodanese/Cell cycle control phosphatase"/>
    <property type="match status" value="2"/>
</dbReference>
<protein>
    <recommendedName>
        <fullName evidence="6">Sulfurtransferase</fullName>
    </recommendedName>
</protein>
<proteinExistence type="predicted"/>
<evidence type="ECO:0000259" key="7">
    <source>
        <dbReference type="PROSITE" id="PS50206"/>
    </source>
</evidence>
<dbReference type="InterPro" id="IPR001307">
    <property type="entry name" value="Thiosulphate_STrfase_CS"/>
</dbReference>
<comment type="caution">
    <text evidence="8">The sequence shown here is derived from an EMBL/GenBank/DDBJ whole genome shotgun (WGS) entry which is preliminary data.</text>
</comment>
<dbReference type="GO" id="GO:0004792">
    <property type="term" value="F:thiosulfate-cyanide sulfurtransferase activity"/>
    <property type="evidence" value="ECO:0007669"/>
    <property type="project" value="InterPro"/>
</dbReference>
<dbReference type="CDD" id="cd01449">
    <property type="entry name" value="TST_Repeat_2"/>
    <property type="match status" value="1"/>
</dbReference>
<keyword evidence="2" id="KW-0963">Cytoplasm</keyword>